<feature type="region of interest" description="Disordered" evidence="1">
    <location>
        <begin position="61"/>
        <end position="88"/>
    </location>
</feature>
<evidence type="ECO:0000256" key="1">
    <source>
        <dbReference type="SAM" id="MobiDB-lite"/>
    </source>
</evidence>
<dbReference type="AlphaFoldDB" id="A0A1I8I216"/>
<reference evidence="3" key="1">
    <citation type="submission" date="2016-11" db="UniProtKB">
        <authorList>
            <consortium name="WormBaseParasite"/>
        </authorList>
    </citation>
    <scope>IDENTIFICATION</scope>
</reference>
<evidence type="ECO:0000313" key="2">
    <source>
        <dbReference type="Proteomes" id="UP000095280"/>
    </source>
</evidence>
<dbReference type="WBParaSite" id="maker-uti_cns_0009436-snap-gene-0.6-mRNA-1">
    <property type="protein sequence ID" value="maker-uti_cns_0009436-snap-gene-0.6-mRNA-1"/>
    <property type="gene ID" value="maker-uti_cns_0009436-snap-gene-0.6"/>
</dbReference>
<accession>A0A1I8I216</accession>
<dbReference type="Proteomes" id="UP000095280">
    <property type="component" value="Unplaced"/>
</dbReference>
<evidence type="ECO:0000313" key="3">
    <source>
        <dbReference type="WBParaSite" id="maker-uti_cns_0009436-snap-gene-0.6-mRNA-1"/>
    </source>
</evidence>
<protein>
    <submittedName>
        <fullName evidence="3">Uncharacterized protein</fullName>
    </submittedName>
</protein>
<keyword evidence="2" id="KW-1185">Reference proteome</keyword>
<proteinExistence type="predicted"/>
<sequence>MSNCNGGNTVLEIDNRARRHCFLMWQLAAAAIKELERKIRRLVRLAVSSCALVRELADAQKDASRWGDRVWSGQPNGRRPGPGDSSESLAFLRIKGIQR</sequence>
<organism evidence="2 3">
    <name type="scientific">Macrostomum lignano</name>
    <dbReference type="NCBI Taxonomy" id="282301"/>
    <lineage>
        <taxon>Eukaryota</taxon>
        <taxon>Metazoa</taxon>
        <taxon>Spiralia</taxon>
        <taxon>Lophotrochozoa</taxon>
        <taxon>Platyhelminthes</taxon>
        <taxon>Rhabditophora</taxon>
        <taxon>Macrostomorpha</taxon>
        <taxon>Macrostomida</taxon>
        <taxon>Macrostomidae</taxon>
        <taxon>Macrostomum</taxon>
    </lineage>
</organism>
<name>A0A1I8I216_9PLAT</name>